<gene>
    <name evidence="4" type="ORF">NT6N_25080</name>
</gene>
<dbReference type="GO" id="GO:0016757">
    <property type="term" value="F:glycosyltransferase activity"/>
    <property type="evidence" value="ECO:0007669"/>
    <property type="project" value="UniProtKB-KW"/>
</dbReference>
<dbReference type="InterPro" id="IPR002495">
    <property type="entry name" value="Glyco_trans_8"/>
</dbReference>
<dbReference type="EMBL" id="AP026866">
    <property type="protein sequence ID" value="BDS07468.1"/>
    <property type="molecule type" value="Genomic_DNA"/>
</dbReference>
<dbReference type="PANTHER" id="PTHR13778:SF47">
    <property type="entry name" value="LIPOPOLYSACCHARIDE 1,3-GALACTOSYLTRANSFERASE"/>
    <property type="match status" value="1"/>
</dbReference>
<keyword evidence="3" id="KW-0479">Metal-binding</keyword>
<keyword evidence="2" id="KW-0808">Transferase</keyword>
<accession>A0AAT9FNE1</accession>
<name>A0AAT9FNE1_9BACT</name>
<evidence type="ECO:0008006" key="5">
    <source>
        <dbReference type="Google" id="ProtNLM"/>
    </source>
</evidence>
<evidence type="ECO:0000313" key="4">
    <source>
        <dbReference type="EMBL" id="BDS07468.1"/>
    </source>
</evidence>
<evidence type="ECO:0000256" key="1">
    <source>
        <dbReference type="ARBA" id="ARBA00022676"/>
    </source>
</evidence>
<keyword evidence="1" id="KW-0328">Glycosyltransferase</keyword>
<dbReference type="SUPFAM" id="SSF53448">
    <property type="entry name" value="Nucleotide-diphospho-sugar transferases"/>
    <property type="match status" value="1"/>
</dbReference>
<evidence type="ECO:0000256" key="3">
    <source>
        <dbReference type="ARBA" id="ARBA00022723"/>
    </source>
</evidence>
<dbReference type="InterPro" id="IPR029044">
    <property type="entry name" value="Nucleotide-diphossugar_trans"/>
</dbReference>
<proteinExistence type="predicted"/>
<dbReference type="InterPro" id="IPR050748">
    <property type="entry name" value="Glycosyltrans_8_dom-fam"/>
</dbReference>
<organism evidence="4">
    <name type="scientific">Oceaniferula spumae</name>
    <dbReference type="NCBI Taxonomy" id="2979115"/>
    <lineage>
        <taxon>Bacteria</taxon>
        <taxon>Pseudomonadati</taxon>
        <taxon>Verrucomicrobiota</taxon>
        <taxon>Verrucomicrobiia</taxon>
        <taxon>Verrucomicrobiales</taxon>
        <taxon>Verrucomicrobiaceae</taxon>
        <taxon>Oceaniferula</taxon>
    </lineage>
</organism>
<dbReference type="AlphaFoldDB" id="A0AAT9FNE1"/>
<dbReference type="KEGG" id="osu:NT6N_25080"/>
<evidence type="ECO:0000256" key="2">
    <source>
        <dbReference type="ARBA" id="ARBA00022679"/>
    </source>
</evidence>
<reference evidence="4" key="1">
    <citation type="submission" date="2024-07" db="EMBL/GenBank/DDBJ databases">
        <title>Complete genome sequence of Verrucomicrobiaceae bacterium NT6N.</title>
        <authorList>
            <person name="Huang C."/>
            <person name="Takami H."/>
            <person name="Hamasaki K."/>
        </authorList>
    </citation>
    <scope>NUCLEOTIDE SEQUENCE</scope>
    <source>
        <strain evidence="4">NT6N</strain>
    </source>
</reference>
<sequence length="370" mass="42946">MTDAPSYLNLALSSDANYFIGLETAVASAITASHKNTRVFNIFIIDGGITQEQQQQLKSLTDELSERYEIEVHLHWRSLDEKNRSKLSGLKDSATFYVRIILADLLPDYDWALWIDSDVLCLKDLSGIQNHLDGNTPVYGVVDSERPTLADEGQNIDKLNSNDFDLRTPYINTGFTLIDLKLWRKERLGDQLIDWGIRHQHYTGFRDQAQVNWMLADRNQLLPDGYNVLVPRSTCSAHEFDSPANLHYAGPFKPWKPSIKVNPKYTAQSVRNIISTYKFCAFRHQEMGRREIDLLQQLLTLAQQLYAHLTSRTVRFYCAVKPLFYQLVRDQERYQRWQVIHEFFKQEADQEAVRIKKIIDQTEALIKTSR</sequence>
<dbReference type="PANTHER" id="PTHR13778">
    <property type="entry name" value="GLYCOSYLTRANSFERASE 8 DOMAIN-CONTAINING PROTEIN"/>
    <property type="match status" value="1"/>
</dbReference>
<dbReference type="GO" id="GO:0046872">
    <property type="term" value="F:metal ion binding"/>
    <property type="evidence" value="ECO:0007669"/>
    <property type="project" value="UniProtKB-KW"/>
</dbReference>
<dbReference type="Gene3D" id="3.90.550.10">
    <property type="entry name" value="Spore Coat Polysaccharide Biosynthesis Protein SpsA, Chain A"/>
    <property type="match status" value="1"/>
</dbReference>
<protein>
    <recommendedName>
        <fullName evidence="5">Glycosyltransferase family 8 protein</fullName>
    </recommendedName>
</protein>
<dbReference type="Pfam" id="PF01501">
    <property type="entry name" value="Glyco_transf_8"/>
    <property type="match status" value="1"/>
</dbReference>